<evidence type="ECO:0000313" key="3">
    <source>
        <dbReference type="EMBL" id="CAL1710753.1"/>
    </source>
</evidence>
<keyword evidence="1" id="KW-0812">Transmembrane</keyword>
<accession>A0ABP1DUL3</accession>
<organism evidence="3 4">
    <name type="scientific">Somion occarium</name>
    <dbReference type="NCBI Taxonomy" id="3059160"/>
    <lineage>
        <taxon>Eukaryota</taxon>
        <taxon>Fungi</taxon>
        <taxon>Dikarya</taxon>
        <taxon>Basidiomycota</taxon>
        <taxon>Agaricomycotina</taxon>
        <taxon>Agaricomycetes</taxon>
        <taxon>Polyporales</taxon>
        <taxon>Cerrenaceae</taxon>
        <taxon>Somion</taxon>
    </lineage>
</organism>
<feature type="transmembrane region" description="Helical" evidence="1">
    <location>
        <begin position="187"/>
        <end position="217"/>
    </location>
</feature>
<reference evidence="4" key="1">
    <citation type="submission" date="2024-04" db="EMBL/GenBank/DDBJ databases">
        <authorList>
            <person name="Shaw F."/>
            <person name="Minotto A."/>
        </authorList>
    </citation>
    <scope>NUCLEOTIDE SEQUENCE [LARGE SCALE GENOMIC DNA]</scope>
</reference>
<evidence type="ECO:0000256" key="1">
    <source>
        <dbReference type="SAM" id="Phobius"/>
    </source>
</evidence>
<dbReference type="EMBL" id="OZ037949">
    <property type="protein sequence ID" value="CAL1710753.1"/>
    <property type="molecule type" value="Genomic_DNA"/>
</dbReference>
<dbReference type="Pfam" id="PF20152">
    <property type="entry name" value="DUF6534"/>
    <property type="match status" value="1"/>
</dbReference>
<feature type="transmembrane region" description="Helical" evidence="1">
    <location>
        <begin position="152"/>
        <end position="175"/>
    </location>
</feature>
<keyword evidence="4" id="KW-1185">Reference proteome</keyword>
<gene>
    <name evidence="3" type="ORF">GFSPODELE1_LOCUS7981</name>
</gene>
<dbReference type="Proteomes" id="UP001497453">
    <property type="component" value="Chromosome 6"/>
</dbReference>
<keyword evidence="1" id="KW-0472">Membrane</keyword>
<feature type="transmembrane region" description="Helical" evidence="1">
    <location>
        <begin position="116"/>
        <end position="140"/>
    </location>
</feature>
<proteinExistence type="predicted"/>
<dbReference type="PANTHER" id="PTHR40465:SF1">
    <property type="entry name" value="DUF6534 DOMAIN-CONTAINING PROTEIN"/>
    <property type="match status" value="1"/>
</dbReference>
<name>A0ABP1DUL3_9APHY</name>
<keyword evidence="1" id="KW-1133">Transmembrane helix</keyword>
<evidence type="ECO:0000259" key="2">
    <source>
        <dbReference type="Pfam" id="PF20152"/>
    </source>
</evidence>
<protein>
    <recommendedName>
        <fullName evidence="2">DUF6534 domain-containing protein</fullName>
    </recommendedName>
</protein>
<feature type="transmembrane region" description="Helical" evidence="1">
    <location>
        <begin position="268"/>
        <end position="290"/>
    </location>
</feature>
<feature type="transmembrane region" description="Helical" evidence="1">
    <location>
        <begin position="223"/>
        <end position="247"/>
    </location>
</feature>
<evidence type="ECO:0000313" key="4">
    <source>
        <dbReference type="Proteomes" id="UP001497453"/>
    </source>
</evidence>
<feature type="transmembrane region" description="Helical" evidence="1">
    <location>
        <begin position="296"/>
        <end position="318"/>
    </location>
</feature>
<feature type="domain" description="DUF6534" evidence="2">
    <location>
        <begin position="236"/>
        <end position="322"/>
    </location>
</feature>
<dbReference type="InterPro" id="IPR045339">
    <property type="entry name" value="DUF6534"/>
</dbReference>
<feature type="transmembrane region" description="Helical" evidence="1">
    <location>
        <begin position="76"/>
        <end position="95"/>
    </location>
</feature>
<dbReference type="PANTHER" id="PTHR40465">
    <property type="entry name" value="CHROMOSOME 1, WHOLE GENOME SHOTGUN SEQUENCE"/>
    <property type="match status" value="1"/>
</dbReference>
<sequence>MPASSALHRGAIGLIPSVLRLLHIKALCLGPSRCVFELYLSLWTPSFSLSFYRLSLQVIMSYNTLIGLDSIPTPEQWLGGVFILVCLSLVLYGIAVAQAYSYMLNCKNDGMPLRTAVLATILLETFQTASLLHLAWAYAIAGFGNFVASLHIPWSAGASIILEVAIVFLVQGFYLRRIWILSKKSKLLTGLMGVLLLTRVALGLATGICICLSGTWIEFRDEAHYSTILTCSHASAVVLDLSMTLLLMFHIYQYKTGFTRTDDVVRSLVVYVVHTGATTTLVSIAIILTYQLVHNSLLFAGFYAIQSKLYANSLLGMLNTRDMRKGRMFATDAVDLSHRTSIYASQINPQGMPIDMLSETCMTTDLSDGSQTKKPQGQLVFA</sequence>